<reference evidence="1 2" key="1">
    <citation type="submission" date="2013-10" db="EMBL/GenBank/DDBJ databases">
        <title>Whole Genome Shotgun Sequence of Photorhabdus temperata J3.</title>
        <authorList>
            <person name="Park G.-S."/>
            <person name="Hong S.-J."/>
            <person name="Shin J.-H."/>
        </authorList>
    </citation>
    <scope>NUCLEOTIDE SEQUENCE [LARGE SCALE GENOMIC DNA]</scope>
    <source>
        <strain evidence="1 2">J3</strain>
    </source>
</reference>
<proteinExistence type="predicted"/>
<gene>
    <name evidence="1" type="ORF">O185_22770</name>
</gene>
<organism evidence="1 2">
    <name type="scientific">Photorhabdus temperata J3</name>
    <dbReference type="NCBI Taxonomy" id="1389415"/>
    <lineage>
        <taxon>Bacteria</taxon>
        <taxon>Pseudomonadati</taxon>
        <taxon>Pseudomonadota</taxon>
        <taxon>Gammaproteobacteria</taxon>
        <taxon>Enterobacterales</taxon>
        <taxon>Morganellaceae</taxon>
        <taxon>Photorhabdus</taxon>
    </lineage>
</organism>
<protein>
    <submittedName>
        <fullName evidence="1">Uncharacterized protein</fullName>
    </submittedName>
</protein>
<evidence type="ECO:0000313" key="1">
    <source>
        <dbReference type="EMBL" id="ERT10802.1"/>
    </source>
</evidence>
<comment type="caution">
    <text evidence="1">The sequence shown here is derived from an EMBL/GenBank/DDBJ whole genome shotgun (WGS) entry which is preliminary data.</text>
</comment>
<dbReference type="EMBL" id="AXDT01000265">
    <property type="protein sequence ID" value="ERT10802.1"/>
    <property type="molecule type" value="Genomic_DNA"/>
</dbReference>
<keyword evidence="2" id="KW-1185">Reference proteome</keyword>
<evidence type="ECO:0000313" key="2">
    <source>
        <dbReference type="Proteomes" id="UP000017133"/>
    </source>
</evidence>
<name>U7QU36_PHOTE</name>
<dbReference type="AlphaFoldDB" id="U7QU36"/>
<sequence>MVPLGGTPVYPLKTGITDYSDEGAFLVTHGGRLAI</sequence>
<dbReference type="Proteomes" id="UP000017133">
    <property type="component" value="Unassembled WGS sequence"/>
</dbReference>
<accession>U7QU36</accession>